<dbReference type="Proteomes" id="UP000198287">
    <property type="component" value="Unassembled WGS sequence"/>
</dbReference>
<protein>
    <submittedName>
        <fullName evidence="1">Uncharacterized protein</fullName>
    </submittedName>
</protein>
<name>A0A226ELA3_FOLCA</name>
<dbReference type="AlphaFoldDB" id="A0A226ELA3"/>
<evidence type="ECO:0000313" key="2">
    <source>
        <dbReference type="Proteomes" id="UP000198287"/>
    </source>
</evidence>
<gene>
    <name evidence="1" type="ORF">Fcan01_07071</name>
</gene>
<sequence>MNWEERYNIPPSLRGVEVRDHTGKICPPAPPPTYVYYEQPGVWPPYYQQQPVPQQPHGQHVNSTNGNYYVTNSSMPSSAPQYFNSPYCPPLATMQPQPTGMDYGQQNGMYDFQNDNSIAPQAPSSYRQEQEIGGGGYFDSVLYQDQHQFVAELQQENEQQWLADEATSTVIQPPFPTPSPEMYQAQAYDNYDINQYQQFQSSSLVPQQQTEEPGHNMMTFYSSASSELPVERNDTTSGIHDELGYSTVMTPISQSLEVSETNNENEPICTPQHPQQVAKMDHEEMNTYENLASTAGGPKVPPKTDRCLRNLDDTLKKTTDLHFLSPFLLPELQYIAKIAPMLDIITPLEERHPAVYELIFYLKVQNCFTTYFRLWITGDYPAEAPGALFDFFPEGVTVPAKREHVNSTLKLSIQSVPFHGFRVKGLLHAWLSLCKQYISLCQKMKLQQISSVKMKN</sequence>
<keyword evidence="2" id="KW-1185">Reference proteome</keyword>
<dbReference type="EMBL" id="LNIX01000003">
    <property type="protein sequence ID" value="OXA57907.1"/>
    <property type="molecule type" value="Genomic_DNA"/>
</dbReference>
<accession>A0A226ELA3</accession>
<evidence type="ECO:0000313" key="1">
    <source>
        <dbReference type="EMBL" id="OXA57907.1"/>
    </source>
</evidence>
<reference evidence="1 2" key="1">
    <citation type="submission" date="2015-12" db="EMBL/GenBank/DDBJ databases">
        <title>The genome of Folsomia candida.</title>
        <authorList>
            <person name="Faddeeva A."/>
            <person name="Derks M.F."/>
            <person name="Anvar Y."/>
            <person name="Smit S."/>
            <person name="Van Straalen N."/>
            <person name="Roelofs D."/>
        </authorList>
    </citation>
    <scope>NUCLEOTIDE SEQUENCE [LARGE SCALE GENOMIC DNA]</scope>
    <source>
        <strain evidence="1 2">VU population</strain>
        <tissue evidence="1">Whole body</tissue>
    </source>
</reference>
<organism evidence="1 2">
    <name type="scientific">Folsomia candida</name>
    <name type="common">Springtail</name>
    <dbReference type="NCBI Taxonomy" id="158441"/>
    <lineage>
        <taxon>Eukaryota</taxon>
        <taxon>Metazoa</taxon>
        <taxon>Ecdysozoa</taxon>
        <taxon>Arthropoda</taxon>
        <taxon>Hexapoda</taxon>
        <taxon>Collembola</taxon>
        <taxon>Entomobryomorpha</taxon>
        <taxon>Isotomoidea</taxon>
        <taxon>Isotomidae</taxon>
        <taxon>Proisotominae</taxon>
        <taxon>Folsomia</taxon>
    </lineage>
</organism>
<comment type="caution">
    <text evidence="1">The sequence shown here is derived from an EMBL/GenBank/DDBJ whole genome shotgun (WGS) entry which is preliminary data.</text>
</comment>
<proteinExistence type="predicted"/>